<dbReference type="OrthoDB" id="19499at2759"/>
<sequence length="252" mass="27453">MKNILIVVMLCVLVESSLGFDYAYFYPPSQWDSSAVGYIVGVNQSCANYDAQGWSAIAQVDAEGSIQLQLYDNINCTGTAQYNEVLNGTNDDIYQIPFNHNDPNNQFMVSTQEPYSIPNVVMVMQFFLLSQEPQCLGQPNVLKFFFNGTFFNTSDPTVQVFCTDDNTPMTQACKDPTTCQNMPYPTGCNQLMPTIMGSFVCRTSGNPTSSSDSDSSNSSGSWSSTGSFSGSSYSGASSGTGSSQTSSMRWTF</sequence>
<gene>
    <name evidence="3" type="ORF">DLAC_10296</name>
</gene>
<keyword evidence="4" id="KW-1185">Reference proteome</keyword>
<organism evidence="3 4">
    <name type="scientific">Tieghemostelium lacteum</name>
    <name type="common">Slime mold</name>
    <name type="synonym">Dictyostelium lacteum</name>
    <dbReference type="NCBI Taxonomy" id="361077"/>
    <lineage>
        <taxon>Eukaryota</taxon>
        <taxon>Amoebozoa</taxon>
        <taxon>Evosea</taxon>
        <taxon>Eumycetozoa</taxon>
        <taxon>Dictyostelia</taxon>
        <taxon>Dictyosteliales</taxon>
        <taxon>Raperosteliaceae</taxon>
        <taxon>Tieghemostelium</taxon>
    </lineage>
</organism>
<accession>A0A151Z556</accession>
<evidence type="ECO:0000256" key="1">
    <source>
        <dbReference type="SAM" id="MobiDB-lite"/>
    </source>
</evidence>
<comment type="caution">
    <text evidence="3">The sequence shown here is derived from an EMBL/GenBank/DDBJ whole genome shotgun (WGS) entry which is preliminary data.</text>
</comment>
<dbReference type="EMBL" id="LODT01000042">
    <property type="protein sequence ID" value="KYQ89068.1"/>
    <property type="molecule type" value="Genomic_DNA"/>
</dbReference>
<name>A0A151Z556_TIELA</name>
<dbReference type="AlphaFoldDB" id="A0A151Z556"/>
<keyword evidence="2" id="KW-0732">Signal</keyword>
<dbReference type="Proteomes" id="UP000076078">
    <property type="component" value="Unassembled WGS sequence"/>
</dbReference>
<feature type="region of interest" description="Disordered" evidence="1">
    <location>
        <begin position="206"/>
        <end position="252"/>
    </location>
</feature>
<dbReference type="FunCoup" id="A0A151Z556">
    <property type="interactions" value="425"/>
</dbReference>
<protein>
    <submittedName>
        <fullName evidence="3">Uncharacterized protein</fullName>
    </submittedName>
</protein>
<feature type="signal peptide" evidence="2">
    <location>
        <begin position="1"/>
        <end position="19"/>
    </location>
</feature>
<evidence type="ECO:0000313" key="3">
    <source>
        <dbReference type="EMBL" id="KYQ89068.1"/>
    </source>
</evidence>
<dbReference type="InParanoid" id="A0A151Z556"/>
<reference evidence="3 4" key="1">
    <citation type="submission" date="2015-12" db="EMBL/GenBank/DDBJ databases">
        <title>Dictyostelia acquired genes for synthesis and detection of signals that induce cell-type specialization by lateral gene transfer from prokaryotes.</title>
        <authorList>
            <person name="Gloeckner G."/>
            <person name="Schaap P."/>
        </authorList>
    </citation>
    <scope>NUCLEOTIDE SEQUENCE [LARGE SCALE GENOMIC DNA]</scope>
    <source>
        <strain evidence="3 4">TK</strain>
    </source>
</reference>
<proteinExistence type="predicted"/>
<dbReference type="PANTHER" id="PTHR33576:SF9">
    <property type="entry name" value="TRANSMEMBRANE PROTEIN"/>
    <property type="match status" value="1"/>
</dbReference>
<feature type="chain" id="PRO_5007592836" evidence="2">
    <location>
        <begin position="20"/>
        <end position="252"/>
    </location>
</feature>
<evidence type="ECO:0000256" key="2">
    <source>
        <dbReference type="SAM" id="SignalP"/>
    </source>
</evidence>
<dbReference type="PANTHER" id="PTHR33576">
    <property type="entry name" value="CARBOHYDRATE BINDING DOMAIN-CONTAINING PROTEIN-RELATED"/>
    <property type="match status" value="1"/>
</dbReference>
<dbReference type="OMA" id="YCENDEP"/>
<evidence type="ECO:0000313" key="4">
    <source>
        <dbReference type="Proteomes" id="UP000076078"/>
    </source>
</evidence>